<dbReference type="GO" id="GO:0004674">
    <property type="term" value="F:protein serine/threonine kinase activity"/>
    <property type="evidence" value="ECO:0007669"/>
    <property type="project" value="UniProtKB-KW"/>
</dbReference>
<dbReference type="AlphaFoldDB" id="A0A067RI04"/>
<dbReference type="Proteomes" id="UP000027135">
    <property type="component" value="Unassembled WGS sequence"/>
</dbReference>
<evidence type="ECO:0000256" key="5">
    <source>
        <dbReference type="ARBA" id="ARBA00022679"/>
    </source>
</evidence>
<dbReference type="InParanoid" id="A0A067RI04"/>
<evidence type="ECO:0000256" key="6">
    <source>
        <dbReference type="ARBA" id="ARBA00022737"/>
    </source>
</evidence>
<dbReference type="Gene3D" id="3.30.200.20">
    <property type="entry name" value="Phosphorylase Kinase, domain 1"/>
    <property type="match status" value="1"/>
</dbReference>
<keyword evidence="4" id="KW-0597">Phosphoprotein</keyword>
<dbReference type="GO" id="GO:0005524">
    <property type="term" value="F:ATP binding"/>
    <property type="evidence" value="ECO:0007669"/>
    <property type="project" value="UniProtKB-UniRule"/>
</dbReference>
<proteinExistence type="inferred from homology"/>
<comment type="catalytic activity">
    <reaction evidence="11">
        <text>L-seryl-[protein] + ATP = O-phospho-L-seryl-[protein] + ADP + H(+)</text>
        <dbReference type="Rhea" id="RHEA:17989"/>
        <dbReference type="Rhea" id="RHEA-COMP:9863"/>
        <dbReference type="Rhea" id="RHEA-COMP:11604"/>
        <dbReference type="ChEBI" id="CHEBI:15378"/>
        <dbReference type="ChEBI" id="CHEBI:29999"/>
        <dbReference type="ChEBI" id="CHEBI:30616"/>
        <dbReference type="ChEBI" id="CHEBI:83421"/>
        <dbReference type="ChEBI" id="CHEBI:456216"/>
        <dbReference type="EC" id="2.7.11.1"/>
    </reaction>
</comment>
<evidence type="ECO:0000256" key="4">
    <source>
        <dbReference type="ARBA" id="ARBA00022553"/>
    </source>
</evidence>
<gene>
    <name evidence="17" type="ORF">L798_05261</name>
</gene>
<evidence type="ECO:0000256" key="2">
    <source>
        <dbReference type="ARBA" id="ARBA00012513"/>
    </source>
</evidence>
<dbReference type="Pfam" id="PF00069">
    <property type="entry name" value="Pkinase"/>
    <property type="match status" value="1"/>
</dbReference>
<dbReference type="InterPro" id="IPR011009">
    <property type="entry name" value="Kinase-like_dom_sf"/>
</dbReference>
<organism evidence="17 18">
    <name type="scientific">Zootermopsis nevadensis</name>
    <name type="common">Dampwood termite</name>
    <dbReference type="NCBI Taxonomy" id="136037"/>
    <lineage>
        <taxon>Eukaryota</taxon>
        <taxon>Metazoa</taxon>
        <taxon>Ecdysozoa</taxon>
        <taxon>Arthropoda</taxon>
        <taxon>Hexapoda</taxon>
        <taxon>Insecta</taxon>
        <taxon>Pterygota</taxon>
        <taxon>Neoptera</taxon>
        <taxon>Polyneoptera</taxon>
        <taxon>Dictyoptera</taxon>
        <taxon>Blattodea</taxon>
        <taxon>Blattoidea</taxon>
        <taxon>Termitoidae</taxon>
        <taxon>Termopsidae</taxon>
        <taxon>Zootermopsis</taxon>
    </lineage>
</organism>
<keyword evidence="7 12" id="KW-0547">Nucleotide-binding</keyword>
<evidence type="ECO:0000259" key="15">
    <source>
        <dbReference type="PROSITE" id="PS50011"/>
    </source>
</evidence>
<sequence>MTQPHATLKTFKVLSHLGKGGYGNVYLVRKKGGLDDGSLYAMKIMEKPDDALSLQDSITERKVHEKVSNIPFLVGLHYACQTEMRLYLIIDYYEGGTMTNLLRQKGPFTEDQARIYIAEVVLAIEHLHKMRVIHRDLKPDNILLDARGHVAVADYGISKTFRSPKKAKRTYSFCGTREYMAPEVIRSKGYGLAADWWSVGVLAYEMVKGVKPFKYNKDCSDCTLFSKILNCKPVMPRSASKDMRDLITRLLEKQPRYRLCTGKRDAKEIKTHRFFRDINWEDVKNKVIPMPFVPVFDHGINNTIQEYSILEPPISEMERGKTVKGYTFPPPEFIPNGNSSRSSSQCSDTNAEPMAKRNIIKRQPKRNIPNRIPEPAIKAGPSKAMPCKQKRKPSFKQAVPPCKKHKYGRSPHDTEDVTTSET</sequence>
<evidence type="ECO:0000256" key="3">
    <source>
        <dbReference type="ARBA" id="ARBA00022527"/>
    </source>
</evidence>
<dbReference type="OMA" id="PISEMER"/>
<evidence type="ECO:0000256" key="13">
    <source>
        <dbReference type="RuleBase" id="RU000304"/>
    </source>
</evidence>
<dbReference type="PROSITE" id="PS51285">
    <property type="entry name" value="AGC_KINASE_CTER"/>
    <property type="match status" value="1"/>
</dbReference>
<keyword evidence="3 13" id="KW-0723">Serine/threonine-protein kinase</keyword>
<dbReference type="EMBL" id="KK852621">
    <property type="protein sequence ID" value="KDR20026.1"/>
    <property type="molecule type" value="Genomic_DNA"/>
</dbReference>
<dbReference type="FunFam" id="1.10.510.10:FF:000109">
    <property type="entry name" value="Ribosomal protein S6 kinase"/>
    <property type="match status" value="1"/>
</dbReference>
<dbReference type="PROSITE" id="PS00108">
    <property type="entry name" value="PROTEIN_KINASE_ST"/>
    <property type="match status" value="1"/>
</dbReference>
<evidence type="ECO:0000256" key="14">
    <source>
        <dbReference type="SAM" id="MobiDB-lite"/>
    </source>
</evidence>
<dbReference type="InterPro" id="IPR000961">
    <property type="entry name" value="AGC-kinase_C"/>
</dbReference>
<keyword evidence="8 17" id="KW-0418">Kinase</keyword>
<name>A0A067RI04_ZOONE</name>
<evidence type="ECO:0000256" key="1">
    <source>
        <dbReference type="ARBA" id="ARBA00001946"/>
    </source>
</evidence>
<evidence type="ECO:0000256" key="10">
    <source>
        <dbReference type="ARBA" id="ARBA00047899"/>
    </source>
</evidence>
<dbReference type="InterPro" id="IPR000719">
    <property type="entry name" value="Prot_kinase_dom"/>
</dbReference>
<evidence type="ECO:0000256" key="9">
    <source>
        <dbReference type="ARBA" id="ARBA00022840"/>
    </source>
</evidence>
<protein>
    <recommendedName>
        <fullName evidence="2">non-specific serine/threonine protein kinase</fullName>
        <ecNumber evidence="2">2.7.11.1</ecNumber>
    </recommendedName>
</protein>
<feature type="domain" description="Protein kinase" evidence="15">
    <location>
        <begin position="11"/>
        <end position="275"/>
    </location>
</feature>
<evidence type="ECO:0000256" key="11">
    <source>
        <dbReference type="ARBA" id="ARBA00048679"/>
    </source>
</evidence>
<dbReference type="PROSITE" id="PS50011">
    <property type="entry name" value="PROTEIN_KINASE_DOM"/>
    <property type="match status" value="1"/>
</dbReference>
<feature type="domain" description="AGC-kinase C-terminal" evidence="16">
    <location>
        <begin position="276"/>
        <end position="338"/>
    </location>
</feature>
<reference evidence="17 18" key="1">
    <citation type="journal article" date="2014" name="Nat. Commun.">
        <title>Molecular traces of alternative social organization in a termite genome.</title>
        <authorList>
            <person name="Terrapon N."/>
            <person name="Li C."/>
            <person name="Robertson H.M."/>
            <person name="Ji L."/>
            <person name="Meng X."/>
            <person name="Booth W."/>
            <person name="Chen Z."/>
            <person name="Childers C.P."/>
            <person name="Glastad K.M."/>
            <person name="Gokhale K."/>
            <person name="Gowin J."/>
            <person name="Gronenberg W."/>
            <person name="Hermansen R.A."/>
            <person name="Hu H."/>
            <person name="Hunt B.G."/>
            <person name="Huylmans A.K."/>
            <person name="Khalil S.M."/>
            <person name="Mitchell R.D."/>
            <person name="Munoz-Torres M.C."/>
            <person name="Mustard J.A."/>
            <person name="Pan H."/>
            <person name="Reese J.T."/>
            <person name="Scharf M.E."/>
            <person name="Sun F."/>
            <person name="Vogel H."/>
            <person name="Xiao J."/>
            <person name="Yang W."/>
            <person name="Yang Z."/>
            <person name="Yang Z."/>
            <person name="Zhou J."/>
            <person name="Zhu J."/>
            <person name="Brent C.S."/>
            <person name="Elsik C.G."/>
            <person name="Goodisman M.A."/>
            <person name="Liberles D.A."/>
            <person name="Roe R.M."/>
            <person name="Vargo E.L."/>
            <person name="Vilcinskas A."/>
            <person name="Wang J."/>
            <person name="Bornberg-Bauer E."/>
            <person name="Korb J."/>
            <person name="Zhang G."/>
            <person name="Liebig J."/>
        </authorList>
    </citation>
    <scope>NUCLEOTIDE SEQUENCE [LARGE SCALE GENOMIC DNA]</scope>
    <source>
        <tissue evidence="17">Whole organism</tissue>
    </source>
</reference>
<keyword evidence="18" id="KW-1185">Reference proteome</keyword>
<keyword evidence="9 12" id="KW-0067">ATP-binding</keyword>
<dbReference type="EC" id="2.7.11.1" evidence="2"/>
<feature type="binding site" evidence="12">
    <location>
        <position position="43"/>
    </location>
    <ligand>
        <name>ATP</name>
        <dbReference type="ChEBI" id="CHEBI:30616"/>
    </ligand>
</feature>
<comment type="similarity">
    <text evidence="13">Belongs to the protein kinase superfamily.</text>
</comment>
<evidence type="ECO:0000256" key="8">
    <source>
        <dbReference type="ARBA" id="ARBA00022777"/>
    </source>
</evidence>
<dbReference type="eggNOG" id="KOG0603">
    <property type="taxonomic scope" value="Eukaryota"/>
</dbReference>
<dbReference type="OrthoDB" id="6764942at2759"/>
<dbReference type="SMART" id="SM00220">
    <property type="entry name" value="S_TKc"/>
    <property type="match status" value="1"/>
</dbReference>
<feature type="region of interest" description="Disordered" evidence="14">
    <location>
        <begin position="334"/>
        <end position="422"/>
    </location>
</feature>
<dbReference type="PANTHER" id="PTHR24351">
    <property type="entry name" value="RIBOSOMAL PROTEIN S6 KINASE"/>
    <property type="match status" value="1"/>
</dbReference>
<dbReference type="STRING" id="136037.A0A067RI04"/>
<evidence type="ECO:0000313" key="18">
    <source>
        <dbReference type="Proteomes" id="UP000027135"/>
    </source>
</evidence>
<dbReference type="InterPro" id="IPR017441">
    <property type="entry name" value="Protein_kinase_ATP_BS"/>
</dbReference>
<evidence type="ECO:0000259" key="16">
    <source>
        <dbReference type="PROSITE" id="PS51285"/>
    </source>
</evidence>
<dbReference type="PROSITE" id="PS00107">
    <property type="entry name" value="PROTEIN_KINASE_ATP"/>
    <property type="match status" value="1"/>
</dbReference>
<evidence type="ECO:0000313" key="17">
    <source>
        <dbReference type="EMBL" id="KDR20026.1"/>
    </source>
</evidence>
<evidence type="ECO:0000256" key="7">
    <source>
        <dbReference type="ARBA" id="ARBA00022741"/>
    </source>
</evidence>
<keyword evidence="5" id="KW-0808">Transferase</keyword>
<accession>A0A067RI04</accession>
<dbReference type="Gene3D" id="1.10.510.10">
    <property type="entry name" value="Transferase(Phosphotransferase) domain 1"/>
    <property type="match status" value="1"/>
</dbReference>
<comment type="cofactor">
    <cofactor evidence="1">
        <name>Mg(2+)</name>
        <dbReference type="ChEBI" id="CHEBI:18420"/>
    </cofactor>
</comment>
<dbReference type="SUPFAM" id="SSF56112">
    <property type="entry name" value="Protein kinase-like (PK-like)"/>
    <property type="match status" value="1"/>
</dbReference>
<dbReference type="InterPro" id="IPR008271">
    <property type="entry name" value="Ser/Thr_kinase_AS"/>
</dbReference>
<comment type="catalytic activity">
    <reaction evidence="10">
        <text>L-threonyl-[protein] + ATP = O-phospho-L-threonyl-[protein] + ADP + H(+)</text>
        <dbReference type="Rhea" id="RHEA:46608"/>
        <dbReference type="Rhea" id="RHEA-COMP:11060"/>
        <dbReference type="Rhea" id="RHEA-COMP:11605"/>
        <dbReference type="ChEBI" id="CHEBI:15378"/>
        <dbReference type="ChEBI" id="CHEBI:30013"/>
        <dbReference type="ChEBI" id="CHEBI:30616"/>
        <dbReference type="ChEBI" id="CHEBI:61977"/>
        <dbReference type="ChEBI" id="CHEBI:456216"/>
        <dbReference type="EC" id="2.7.11.1"/>
    </reaction>
</comment>
<keyword evidence="6" id="KW-0677">Repeat</keyword>
<evidence type="ECO:0000256" key="12">
    <source>
        <dbReference type="PROSITE-ProRule" id="PRU10141"/>
    </source>
</evidence>